<evidence type="ECO:0000313" key="7">
    <source>
        <dbReference type="Proteomes" id="UP000644020"/>
    </source>
</evidence>
<evidence type="ECO:0000313" key="6">
    <source>
        <dbReference type="EMBL" id="GHA74812.1"/>
    </source>
</evidence>
<keyword evidence="3 5" id="KW-1133">Transmembrane helix</keyword>
<reference evidence="6" key="2">
    <citation type="submission" date="2020-09" db="EMBL/GenBank/DDBJ databases">
        <authorList>
            <person name="Sun Q."/>
            <person name="Ohkuma M."/>
        </authorList>
    </citation>
    <scope>NUCLEOTIDE SEQUENCE</scope>
    <source>
        <strain evidence="6">JCM 4518</strain>
    </source>
</reference>
<gene>
    <name evidence="6" type="ORF">GCM10010305_17070</name>
</gene>
<evidence type="ECO:0000256" key="2">
    <source>
        <dbReference type="ARBA" id="ARBA00022692"/>
    </source>
</evidence>
<feature type="transmembrane region" description="Helical" evidence="5">
    <location>
        <begin position="483"/>
        <end position="502"/>
    </location>
</feature>
<dbReference type="InterPro" id="IPR039020">
    <property type="entry name" value="PaxB-like"/>
</dbReference>
<keyword evidence="2 5" id="KW-0812">Transmembrane</keyword>
<organism evidence="6 7">
    <name type="scientific">Streptomyces termitum</name>
    <dbReference type="NCBI Taxonomy" id="67368"/>
    <lineage>
        <taxon>Bacteria</taxon>
        <taxon>Bacillati</taxon>
        <taxon>Actinomycetota</taxon>
        <taxon>Actinomycetes</taxon>
        <taxon>Kitasatosporales</taxon>
        <taxon>Streptomycetaceae</taxon>
        <taxon>Streptomyces</taxon>
    </lineage>
</organism>
<dbReference type="AlphaFoldDB" id="A0A918SWT7"/>
<dbReference type="Pfam" id="PF25129">
    <property type="entry name" value="Pyr4-TMTC"/>
    <property type="match status" value="1"/>
</dbReference>
<feature type="transmembrane region" description="Helical" evidence="5">
    <location>
        <begin position="276"/>
        <end position="298"/>
    </location>
</feature>
<proteinExistence type="predicted"/>
<evidence type="ECO:0000256" key="1">
    <source>
        <dbReference type="ARBA" id="ARBA00004141"/>
    </source>
</evidence>
<reference evidence="6" key="1">
    <citation type="journal article" date="2014" name="Int. J. Syst. Evol. Microbiol.">
        <title>Complete genome sequence of Corynebacterium casei LMG S-19264T (=DSM 44701T), isolated from a smear-ripened cheese.</title>
        <authorList>
            <consortium name="US DOE Joint Genome Institute (JGI-PGF)"/>
            <person name="Walter F."/>
            <person name="Albersmeier A."/>
            <person name="Kalinowski J."/>
            <person name="Ruckert C."/>
        </authorList>
    </citation>
    <scope>NUCLEOTIDE SEQUENCE</scope>
    <source>
        <strain evidence="6">JCM 4518</strain>
    </source>
</reference>
<evidence type="ECO:0000256" key="4">
    <source>
        <dbReference type="ARBA" id="ARBA00023136"/>
    </source>
</evidence>
<dbReference type="Proteomes" id="UP000644020">
    <property type="component" value="Unassembled WGS sequence"/>
</dbReference>
<dbReference type="EMBL" id="BMUL01000003">
    <property type="protein sequence ID" value="GHA74812.1"/>
    <property type="molecule type" value="Genomic_DNA"/>
</dbReference>
<keyword evidence="4 5" id="KW-0472">Membrane</keyword>
<keyword evidence="7" id="KW-1185">Reference proteome</keyword>
<name>A0A918SWT7_9ACTN</name>
<evidence type="ECO:0000256" key="3">
    <source>
        <dbReference type="ARBA" id="ARBA00022989"/>
    </source>
</evidence>
<evidence type="ECO:0000256" key="5">
    <source>
        <dbReference type="SAM" id="Phobius"/>
    </source>
</evidence>
<sequence length="513" mass="56906">MSTMRNLRLAASRHVRRLLTSTVTQVAPPIRRGTETAVGEHLYGPVLRPSLKRELRATPVRLTARYLVFAVKRARLAALAPEPVGGNLSGYLAELRDAGIEKLLNRLCAHIPEGGRARREVTELADLEFAIRAGEAKPEHLRRLVELAPGELRIVRDLGRPWDRDGDAELREALRPAESLAYVAWDLEQYASATGPIRRTNIYAAFVDTYGDAAEERLRDEVAHFEALFERGLRAVGAADRERLEHAFALSCAPLRDALPAPAADRHEEANAAEGVSSAVVLFGLLCALGWLVAYIAIVYRGFADQTYGVPLAAFFANLTWEFAYGFLLDPLGDYFHTASIAGFLVDVVIAWQVWKYGAAQFPDSTIGRYFRPFFGVCVAAALSVNYHAFIDLADPDGEYTGFGINLMMSILYLKMLEDRGSPAGQSMYIALGKWLGTLCAWVATALTVTTSPQRTWPTSWSEFVKKSLGHRSYPLTPLINVMYAWTFLLDVAYCVLLHRSLKAAGMSPWRRL</sequence>
<dbReference type="PANTHER" id="PTHR42038:SF2">
    <property type="entry name" value="TERPENE CYCLASE AUSL"/>
    <property type="match status" value="1"/>
</dbReference>
<feature type="transmembrane region" description="Helical" evidence="5">
    <location>
        <begin position="400"/>
        <end position="417"/>
    </location>
</feature>
<accession>A0A918SWT7</accession>
<dbReference type="GO" id="GO:0016829">
    <property type="term" value="F:lyase activity"/>
    <property type="evidence" value="ECO:0007669"/>
    <property type="project" value="InterPro"/>
</dbReference>
<comment type="subcellular location">
    <subcellularLocation>
        <location evidence="1">Membrane</location>
        <topology evidence="1">Multi-pass membrane protein</topology>
    </subcellularLocation>
</comment>
<protein>
    <submittedName>
        <fullName evidence="6">Uncharacterized protein</fullName>
    </submittedName>
</protein>
<comment type="caution">
    <text evidence="6">The sequence shown here is derived from an EMBL/GenBank/DDBJ whole genome shotgun (WGS) entry which is preliminary data.</text>
</comment>
<dbReference type="GO" id="GO:0016020">
    <property type="term" value="C:membrane"/>
    <property type="evidence" value="ECO:0007669"/>
    <property type="project" value="UniProtKB-SubCell"/>
</dbReference>
<feature type="transmembrane region" description="Helical" evidence="5">
    <location>
        <begin position="370"/>
        <end position="388"/>
    </location>
</feature>
<dbReference type="PANTHER" id="PTHR42038">
    <property type="match status" value="1"/>
</dbReference>
<feature type="transmembrane region" description="Helical" evidence="5">
    <location>
        <begin position="310"/>
        <end position="329"/>
    </location>
</feature>
<feature type="transmembrane region" description="Helical" evidence="5">
    <location>
        <begin position="335"/>
        <end position="358"/>
    </location>
</feature>
<feature type="transmembrane region" description="Helical" evidence="5">
    <location>
        <begin position="429"/>
        <end position="449"/>
    </location>
</feature>